<feature type="compositionally biased region" description="Basic and acidic residues" evidence="1">
    <location>
        <begin position="649"/>
        <end position="671"/>
    </location>
</feature>
<dbReference type="PANTHER" id="PTHR20772:SF5">
    <property type="entry name" value="DYNEIN HEAVY CHAIN"/>
    <property type="match status" value="1"/>
</dbReference>
<dbReference type="GeneID" id="39730150"/>
<feature type="region of interest" description="Disordered" evidence="1">
    <location>
        <begin position="624"/>
        <end position="671"/>
    </location>
</feature>
<dbReference type="PANTHER" id="PTHR20772">
    <property type="entry name" value="PROTEIN FMP42"/>
    <property type="match status" value="1"/>
</dbReference>
<evidence type="ECO:0000256" key="1">
    <source>
        <dbReference type="SAM" id="MobiDB-lite"/>
    </source>
</evidence>
<sequence length="964" mass="114575">MEMHENSKNNSSKKGWIEEIKGKYSNIMSSGSKDTTYLSTLDNKTNKDVNDNLDTIKEEKKKKIKVTNNMKEEKNEIKKKKKDKRKNSSFVDDANSREKKQIFFEIYKKYYFIEMTEYHKSRENCTINFLNFLETLFEKMIEVLKHGSDNINNLNKFFKEFLKNDIAYFKNVSYGNSKINNLTQSFLNIPNEDNLSNQQININKKNESKVNDSRTNIIKEGVSDNNPFNYNLKEINNDMDNIEKRNYFLKYDNIQKDTNEDEEKNIYKRENNNVEYLDNLNKQNSHFLNRNSSRNSINKINEIVDNIIDINSDKSNLNYNVIDEWIKYGYMNYIKIISSMKVSCDLIDNKIYQKKLTLLKETYIKEQENLIEVFKKKKNDFLKQLDTCKNYWKYFENSYSNSEKIRSDGIKDSKKIKCSWLCQRKYLKNVKDLLVIQNEYLEIIYKCVKTFFQLMEWKKDTIRDILGSYILLYKSFLNFYLNNMNILYESVLQEKNIEKSHVDNLNSVTMMEDDIIKPVIGFHFDENCNSIPILNNAINLIRKSVVFYNSQINVKSILCLFSSKIKGYLTSVGIFNKCVEGIIVISWDKFIHFFNNVEDTSPQWSYYLGDIEFKMVKNKKYQKKLSKEKNKKNVDTNEKKSDTNNIVKDNNEELRNEDNNKHTSPKNNDDDIRVKSMKSELSDDITTNYNNTNENSDMEIQMKEKKKTLLINGWSFTFKCSTEHLTKVCFELLRNHLYSEYFQDENSFSHFTNIICNGEIQNDMLFGDEVANYYNINSEEKYVNTQNIFKYKSYLEKGLGKNLEKDDKSLSFTDGDINLKDDIIYLEKKSLEENNPNNYDNKKETILIKNIKKRKEENKNKGNYKGYNGDYNNEDDNADEEENEDDEDNEDEDDEDEDDEDEDDENEDDENEDDENENDENEDDENEDDENEDDDEKDNEGNKNDEEKNDWIIGDEEKDHNEIR</sequence>
<evidence type="ECO:0000313" key="3">
    <source>
        <dbReference type="Proteomes" id="UP000220797"/>
    </source>
</evidence>
<feature type="compositionally biased region" description="Basic residues" evidence="1">
    <location>
        <begin position="77"/>
        <end position="87"/>
    </location>
</feature>
<keyword evidence="3" id="KW-1185">Reference proteome</keyword>
<feature type="compositionally biased region" description="Low complexity" evidence="1">
    <location>
        <begin position="861"/>
        <end position="871"/>
    </location>
</feature>
<dbReference type="VEuPathDB" id="PlasmoDB:PGAL8A_00162500"/>
<dbReference type="EMBL" id="CVMV01000019">
    <property type="protein sequence ID" value="CRG93916.1"/>
    <property type="molecule type" value="Genomic_DNA"/>
</dbReference>
<evidence type="ECO:0000313" key="2">
    <source>
        <dbReference type="EMBL" id="CRG93916.1"/>
    </source>
</evidence>
<organism evidence="2 3">
    <name type="scientific">Plasmodium gallinaceum</name>
    <dbReference type="NCBI Taxonomy" id="5849"/>
    <lineage>
        <taxon>Eukaryota</taxon>
        <taxon>Sar</taxon>
        <taxon>Alveolata</taxon>
        <taxon>Apicomplexa</taxon>
        <taxon>Aconoidasida</taxon>
        <taxon>Haemosporida</taxon>
        <taxon>Plasmodiidae</taxon>
        <taxon>Plasmodium</taxon>
        <taxon>Plasmodium (Haemamoeba)</taxon>
    </lineage>
</organism>
<comment type="caution">
    <text evidence="2">The sequence shown here is derived from an EMBL/GenBank/DDBJ whole genome shotgun (WGS) entry which is preliminary data.</text>
</comment>
<proteinExistence type="predicted"/>
<feature type="compositionally biased region" description="Basic and acidic residues" evidence="1">
    <location>
        <begin position="625"/>
        <end position="642"/>
    </location>
</feature>
<dbReference type="OrthoDB" id="372224at2759"/>
<protein>
    <submittedName>
        <fullName evidence="2">Uncharacterized protein</fullName>
    </submittedName>
</protein>
<dbReference type="InterPro" id="IPR052599">
    <property type="entry name" value="SLC43A_AATransporter"/>
</dbReference>
<dbReference type="Proteomes" id="UP000220797">
    <property type="component" value="Unassembled WGS sequence"/>
</dbReference>
<reference evidence="2" key="1">
    <citation type="submission" date="2015-04" db="EMBL/GenBank/DDBJ databases">
        <authorList>
            <consortium name="Pathogen Informatics"/>
        </authorList>
    </citation>
    <scope>NUCLEOTIDE SEQUENCE [LARGE SCALE GENOMIC DNA]</scope>
    <source>
        <strain evidence="2">8A</strain>
    </source>
</reference>
<gene>
    <name evidence="2" type="ORF">PGAL8A_00162500</name>
</gene>
<feature type="region of interest" description="Disordered" evidence="1">
    <location>
        <begin position="859"/>
        <end position="964"/>
    </location>
</feature>
<feature type="region of interest" description="Disordered" evidence="1">
    <location>
        <begin position="62"/>
        <end position="92"/>
    </location>
</feature>
<accession>A0A1J1GNM0</accession>
<feature type="compositionally biased region" description="Acidic residues" evidence="1">
    <location>
        <begin position="872"/>
        <end position="938"/>
    </location>
</feature>
<dbReference type="RefSeq" id="XP_028526737.1">
    <property type="nucleotide sequence ID" value="XM_028675180.1"/>
</dbReference>
<dbReference type="AlphaFoldDB" id="A0A1J1GNM0"/>
<feature type="compositionally biased region" description="Basic and acidic residues" evidence="1">
    <location>
        <begin position="939"/>
        <end position="964"/>
    </location>
</feature>
<name>A0A1J1GNM0_PLAGA</name>
<dbReference type="OMA" id="YKKYYFI"/>